<dbReference type="Gene3D" id="3.10.10.10">
    <property type="entry name" value="HIV Type 1 Reverse Transcriptase, subunit A, domain 1"/>
    <property type="match status" value="1"/>
</dbReference>
<dbReference type="PANTHER" id="PTHR37984:SF5">
    <property type="entry name" value="PROTEIN NYNRIN-LIKE"/>
    <property type="match status" value="1"/>
</dbReference>
<dbReference type="PROSITE" id="PS50878">
    <property type="entry name" value="RT_POL"/>
    <property type="match status" value="1"/>
</dbReference>
<dbReference type="GO" id="GO:0004519">
    <property type="term" value="F:endonuclease activity"/>
    <property type="evidence" value="ECO:0007669"/>
    <property type="project" value="UniProtKB-KW"/>
</dbReference>
<dbReference type="InterPro" id="IPR012337">
    <property type="entry name" value="RNaseH-like_sf"/>
</dbReference>
<keyword evidence="18" id="KW-0511">Multifunctional enzyme</keyword>
<dbReference type="Gene3D" id="2.40.70.10">
    <property type="entry name" value="Acid Proteases"/>
    <property type="match status" value="1"/>
</dbReference>
<comment type="subcellular location">
    <subcellularLocation>
        <location evidence="1">Nucleus</location>
    </subcellularLocation>
</comment>
<dbReference type="SUPFAM" id="SSF56672">
    <property type="entry name" value="DNA/RNA polymerases"/>
    <property type="match status" value="1"/>
</dbReference>
<dbReference type="SUPFAM" id="SSF54160">
    <property type="entry name" value="Chromo domain-like"/>
    <property type="match status" value="1"/>
</dbReference>
<evidence type="ECO:0000256" key="7">
    <source>
        <dbReference type="ARBA" id="ARBA00022750"/>
    </source>
</evidence>
<dbReference type="InterPro" id="IPR036397">
    <property type="entry name" value="RNaseH_sf"/>
</dbReference>
<evidence type="ECO:0000256" key="8">
    <source>
        <dbReference type="ARBA" id="ARBA00022759"/>
    </source>
</evidence>
<evidence type="ECO:0000259" key="21">
    <source>
        <dbReference type="PROSITE" id="PS50994"/>
    </source>
</evidence>
<feature type="domain" description="Reverse transcriptase" evidence="20">
    <location>
        <begin position="180"/>
        <end position="360"/>
    </location>
</feature>
<keyword evidence="13" id="KW-0695">RNA-directed DNA polymerase</keyword>
<dbReference type="Pfam" id="PF17921">
    <property type="entry name" value="Integrase_H2C2"/>
    <property type="match status" value="1"/>
</dbReference>
<keyword evidence="15" id="KW-0238">DNA-binding</keyword>
<accession>A0A8H7F2C1</accession>
<dbReference type="InterPro" id="IPR000477">
    <property type="entry name" value="RT_dom"/>
</dbReference>
<dbReference type="Gene3D" id="2.40.50.40">
    <property type="match status" value="1"/>
</dbReference>
<dbReference type="FunFam" id="3.30.70.270:FF:000026">
    <property type="entry name" value="Transposon Ty3-G Gag-Pol polyprotein"/>
    <property type="match status" value="1"/>
</dbReference>
<dbReference type="InterPro" id="IPR023779">
    <property type="entry name" value="Chromodomain_CS"/>
</dbReference>
<evidence type="ECO:0000256" key="14">
    <source>
        <dbReference type="ARBA" id="ARBA00022932"/>
    </source>
</evidence>
<keyword evidence="2" id="KW-0645">Protease</keyword>
<dbReference type="InterPro" id="IPR043128">
    <property type="entry name" value="Rev_trsase/Diguanyl_cyclase"/>
</dbReference>
<dbReference type="GO" id="GO:0003887">
    <property type="term" value="F:DNA-directed DNA polymerase activity"/>
    <property type="evidence" value="ECO:0007669"/>
    <property type="project" value="UniProtKB-KW"/>
</dbReference>
<dbReference type="Pfam" id="PF17919">
    <property type="entry name" value="RT_RNaseH_2"/>
    <property type="match status" value="1"/>
</dbReference>
<evidence type="ECO:0000256" key="16">
    <source>
        <dbReference type="ARBA" id="ARBA00023172"/>
    </source>
</evidence>
<dbReference type="InterPro" id="IPR056924">
    <property type="entry name" value="SH3_Tf2-1"/>
</dbReference>
<evidence type="ECO:0000256" key="15">
    <source>
        <dbReference type="ARBA" id="ARBA00023125"/>
    </source>
</evidence>
<keyword evidence="7" id="KW-0064">Aspartyl protease</keyword>
<dbReference type="GO" id="GO:0046872">
    <property type="term" value="F:metal ion binding"/>
    <property type="evidence" value="ECO:0007669"/>
    <property type="project" value="UniProtKB-KW"/>
</dbReference>
<feature type="domain" description="Integrase catalytic" evidence="21">
    <location>
        <begin position="712"/>
        <end position="872"/>
    </location>
</feature>
<dbReference type="InterPro" id="IPR000953">
    <property type="entry name" value="Chromo/chromo_shadow_dom"/>
</dbReference>
<dbReference type="FunFam" id="3.10.20.370:FF:000001">
    <property type="entry name" value="Retrovirus-related Pol polyprotein from transposon 17.6-like protein"/>
    <property type="match status" value="1"/>
</dbReference>
<dbReference type="CDD" id="cd01647">
    <property type="entry name" value="RT_LTR"/>
    <property type="match status" value="1"/>
</dbReference>
<evidence type="ECO:0000256" key="10">
    <source>
        <dbReference type="ARBA" id="ARBA00022842"/>
    </source>
</evidence>
<reference evidence="22 23" key="1">
    <citation type="journal article" name="Sci. Rep.">
        <title>Telomere-to-telomere assembled and centromere annotated genomes of the two main subspecies of the button mushroom Agaricus bisporus reveal especially polymorphic chromosome ends.</title>
        <authorList>
            <person name="Sonnenberg A.S.M."/>
            <person name="Sedaghat-Telgerd N."/>
            <person name="Lavrijssen B."/>
            <person name="Ohm R.A."/>
            <person name="Hendrickx P.M."/>
            <person name="Scholtmeijer K."/>
            <person name="Baars J.J.P."/>
            <person name="van Peer A."/>
        </authorList>
    </citation>
    <scope>NUCLEOTIDE SEQUENCE [LARGE SCALE GENOMIC DNA]</scope>
    <source>
        <strain evidence="22 23">H119_p4</strain>
    </source>
</reference>
<protein>
    <recommendedName>
        <fullName evidence="24">Reverse transcriptase</fullName>
    </recommendedName>
</protein>
<dbReference type="SUPFAM" id="SSF53098">
    <property type="entry name" value="Ribonuclease H-like"/>
    <property type="match status" value="1"/>
</dbReference>
<dbReference type="InterPro" id="IPR041577">
    <property type="entry name" value="RT_RNaseH_2"/>
</dbReference>
<evidence type="ECO:0000256" key="12">
    <source>
        <dbReference type="ARBA" id="ARBA00022908"/>
    </source>
</evidence>
<dbReference type="PROSITE" id="PS00598">
    <property type="entry name" value="CHROMO_1"/>
    <property type="match status" value="1"/>
</dbReference>
<feature type="domain" description="Chromo" evidence="19">
    <location>
        <begin position="1010"/>
        <end position="1073"/>
    </location>
</feature>
<keyword evidence="8" id="KW-0255">Endonuclease</keyword>
<dbReference type="Pfam" id="PF00385">
    <property type="entry name" value="Chromo"/>
    <property type="match status" value="1"/>
</dbReference>
<comment type="caution">
    <text evidence="22">The sequence shown here is derived from an EMBL/GenBank/DDBJ whole genome shotgun (WGS) entry which is preliminary data.</text>
</comment>
<dbReference type="GO" id="GO:0003677">
    <property type="term" value="F:DNA binding"/>
    <property type="evidence" value="ECO:0007669"/>
    <property type="project" value="UniProtKB-KW"/>
</dbReference>
<dbReference type="Proteomes" id="UP000629468">
    <property type="component" value="Unassembled WGS sequence"/>
</dbReference>
<dbReference type="PROSITE" id="PS50994">
    <property type="entry name" value="INTEGRASE"/>
    <property type="match status" value="1"/>
</dbReference>
<evidence type="ECO:0000256" key="3">
    <source>
        <dbReference type="ARBA" id="ARBA00022679"/>
    </source>
</evidence>
<dbReference type="SMART" id="SM00298">
    <property type="entry name" value="CHROMO"/>
    <property type="match status" value="1"/>
</dbReference>
<dbReference type="InterPro" id="IPR050951">
    <property type="entry name" value="Retrovirus_Pol_polyprotein"/>
</dbReference>
<evidence type="ECO:0000256" key="1">
    <source>
        <dbReference type="ARBA" id="ARBA00004123"/>
    </source>
</evidence>
<dbReference type="GO" id="GO:0015074">
    <property type="term" value="P:DNA integration"/>
    <property type="evidence" value="ECO:0007669"/>
    <property type="project" value="UniProtKB-KW"/>
</dbReference>
<dbReference type="AlphaFoldDB" id="A0A8H7F2C1"/>
<keyword evidence="10" id="KW-0460">Magnesium</keyword>
<dbReference type="InterPro" id="IPR043502">
    <property type="entry name" value="DNA/RNA_pol_sf"/>
</dbReference>
<dbReference type="FunFam" id="1.10.340.70:FF:000001">
    <property type="entry name" value="Retrovirus-related Pol polyprotein from transposon gypsy-like Protein"/>
    <property type="match status" value="1"/>
</dbReference>
<evidence type="ECO:0000259" key="20">
    <source>
        <dbReference type="PROSITE" id="PS50878"/>
    </source>
</evidence>
<keyword evidence="16" id="KW-0233">DNA recombination</keyword>
<evidence type="ECO:0000256" key="2">
    <source>
        <dbReference type="ARBA" id="ARBA00022670"/>
    </source>
</evidence>
<evidence type="ECO:0000256" key="4">
    <source>
        <dbReference type="ARBA" id="ARBA00022695"/>
    </source>
</evidence>
<keyword evidence="12" id="KW-0229">DNA integration</keyword>
<dbReference type="EMBL" id="JABXXO010000007">
    <property type="protein sequence ID" value="KAF7773587.1"/>
    <property type="molecule type" value="Genomic_DNA"/>
</dbReference>
<dbReference type="PROSITE" id="PS50013">
    <property type="entry name" value="CHROMO_2"/>
    <property type="match status" value="1"/>
</dbReference>
<dbReference type="InterPro" id="IPR016197">
    <property type="entry name" value="Chromo-like_dom_sf"/>
</dbReference>
<evidence type="ECO:0000256" key="11">
    <source>
        <dbReference type="ARBA" id="ARBA00022884"/>
    </source>
</evidence>
<dbReference type="Gene3D" id="3.10.20.370">
    <property type="match status" value="1"/>
</dbReference>
<dbReference type="GO" id="GO:0006310">
    <property type="term" value="P:DNA recombination"/>
    <property type="evidence" value="ECO:0007669"/>
    <property type="project" value="UniProtKB-KW"/>
</dbReference>
<evidence type="ECO:0000256" key="17">
    <source>
        <dbReference type="ARBA" id="ARBA00023242"/>
    </source>
</evidence>
<keyword evidence="4" id="KW-0548">Nucleotidyltransferase</keyword>
<evidence type="ECO:0000256" key="5">
    <source>
        <dbReference type="ARBA" id="ARBA00022722"/>
    </source>
</evidence>
<sequence length="1073" mass="124770">MNADGSRNASGVCTHYVLLNIEINNKKMLIQASIVSLGNHKLFLGISWLRKFNPAIDWTKQTLKWRDEDDDSTLTLSRGPSSNFINNIFVEINSKSNTSQQLFNQAEKKKTESDPAKAVPKRFHKFLKVFNKVESEKLPPRRPWDHKIEVQTDFKPKRMPVYNLTPIERKELDKFIAENLRKGYIRQSKSPMASSFFFVGKKGGDLRPCQDYRYLNQNTIKNAHPIPNIARIMDKLKDSKWFTKLDVRLGYNNVRIHEGDEWKAAFRTPNGLYEPTVMFFGMTNSPATFQSMMDHIFKQLIENGGVIIYMDDILIHTKTQKQLDELTKQVLQILEQNHLYLKTEKCEFETQRLEYLGVIITPDSIEMDPIKLKGIEDWPVPKTVKNVRQFIGFCNFYRKFIHNYAKIAQPLNSLMRKTKKFEWNPNAQTAFETLKQQFLKRPVLQMVDQTKPFEIECDASAFATGAVLLQRDTNGDKHPVAYYSKSLNPAERNYHVSDQEFLSIIRALKEWRHYVEGSPEPLLIWSDHENLTRWKEPQQLNRRQARWMLYMTRFNYVIKHLPGNKNVLADALSRRPDLTPEGIDNENLIALPSTKFINFLTEELEEKIKDKKDTITPSEQFTREEDIYTYQGRLVIPDDSDIKKELLTRVHDHESAGHPGIAETLRKLTKEVYWPGMNTYVQNYVKGCPICQQYKINRHPLKPPMQPIKGPSVTKPFTQISMDLITDLPPSDGYDAILSIVDHGLTKGIILTPTRKTATADDIAEMLIDKVFSKYGTPQKIISDRDPRFAAKSMQRLYEKLNIKPAFSTAYHPQTDGTTERYNQEIEFYLAVYTSRNPNTWRRALPMIEFVHNTKPHAGRQHSPSELILGYNPKAFINKEESNVPSIEEKTLFLEQAREAAIEAHEQARLKMANRSNRPWNALKVGDRVWLDNRNLPVPYASKKLSQRREGPFRVIRRTSPTTYELELPKRWKIHNKFHASLLTPVVENDIYGKHNPQPPPTLVYGEEEYEVEAILNHRARKRRLGNGRLATRTEYLVRWQGYGPSEDSWESEEDLANSSEILEEYKNLKKLS</sequence>
<dbReference type="Pfam" id="PF00078">
    <property type="entry name" value="RVT_1"/>
    <property type="match status" value="1"/>
</dbReference>
<dbReference type="CDD" id="cd09274">
    <property type="entry name" value="RNase_HI_RT_Ty3"/>
    <property type="match status" value="1"/>
</dbReference>
<dbReference type="InterPro" id="IPR023780">
    <property type="entry name" value="Chromo_domain"/>
</dbReference>
<dbReference type="PANTHER" id="PTHR37984">
    <property type="entry name" value="PROTEIN CBG26694"/>
    <property type="match status" value="1"/>
</dbReference>
<evidence type="ECO:0000256" key="13">
    <source>
        <dbReference type="ARBA" id="ARBA00022918"/>
    </source>
</evidence>
<dbReference type="InterPro" id="IPR041588">
    <property type="entry name" value="Integrase_H2C2"/>
</dbReference>
<keyword evidence="17" id="KW-0539">Nucleus</keyword>
<keyword evidence="14" id="KW-0239">DNA-directed DNA polymerase</keyword>
<organism evidence="22 23">
    <name type="scientific">Agaricus bisporus var. burnettii</name>
    <dbReference type="NCBI Taxonomy" id="192524"/>
    <lineage>
        <taxon>Eukaryota</taxon>
        <taxon>Fungi</taxon>
        <taxon>Dikarya</taxon>
        <taxon>Basidiomycota</taxon>
        <taxon>Agaricomycotina</taxon>
        <taxon>Agaricomycetes</taxon>
        <taxon>Agaricomycetidae</taxon>
        <taxon>Agaricales</taxon>
        <taxon>Agaricineae</taxon>
        <taxon>Agaricaceae</taxon>
        <taxon>Agaricus</taxon>
    </lineage>
</organism>
<keyword evidence="6" id="KW-0479">Metal-binding</keyword>
<keyword evidence="11" id="KW-0694">RNA-binding</keyword>
<keyword evidence="3" id="KW-0808">Transferase</keyword>
<proteinExistence type="predicted"/>
<evidence type="ECO:0000313" key="22">
    <source>
        <dbReference type="EMBL" id="KAF7773587.1"/>
    </source>
</evidence>
<dbReference type="CDD" id="cd00024">
    <property type="entry name" value="CD_CSD"/>
    <property type="match status" value="1"/>
</dbReference>
<keyword evidence="5" id="KW-0540">Nuclease</keyword>
<name>A0A8H7F2C1_AGABI</name>
<dbReference type="GO" id="GO:0003723">
    <property type="term" value="F:RNA binding"/>
    <property type="evidence" value="ECO:0007669"/>
    <property type="project" value="UniProtKB-KW"/>
</dbReference>
<dbReference type="Pfam" id="PF24626">
    <property type="entry name" value="SH3_Tf2-1"/>
    <property type="match status" value="1"/>
</dbReference>
<dbReference type="GO" id="GO:0006338">
    <property type="term" value="P:chromatin remodeling"/>
    <property type="evidence" value="ECO:0007669"/>
    <property type="project" value="UniProtKB-ARBA"/>
</dbReference>
<evidence type="ECO:0000313" key="23">
    <source>
        <dbReference type="Proteomes" id="UP000629468"/>
    </source>
</evidence>
<dbReference type="Gene3D" id="3.30.70.270">
    <property type="match status" value="2"/>
</dbReference>
<dbReference type="GO" id="GO:0005634">
    <property type="term" value="C:nucleus"/>
    <property type="evidence" value="ECO:0007669"/>
    <property type="project" value="UniProtKB-SubCell"/>
</dbReference>
<dbReference type="GO" id="GO:0006508">
    <property type="term" value="P:proteolysis"/>
    <property type="evidence" value="ECO:0007669"/>
    <property type="project" value="UniProtKB-KW"/>
</dbReference>
<keyword evidence="9" id="KW-0378">Hydrolase</keyword>
<evidence type="ECO:0000256" key="18">
    <source>
        <dbReference type="ARBA" id="ARBA00023268"/>
    </source>
</evidence>
<evidence type="ECO:0000256" key="6">
    <source>
        <dbReference type="ARBA" id="ARBA00022723"/>
    </source>
</evidence>
<dbReference type="InterPro" id="IPR021109">
    <property type="entry name" value="Peptidase_aspartic_dom_sf"/>
</dbReference>
<dbReference type="GO" id="GO:0004190">
    <property type="term" value="F:aspartic-type endopeptidase activity"/>
    <property type="evidence" value="ECO:0007669"/>
    <property type="project" value="UniProtKB-KW"/>
</dbReference>
<dbReference type="Gene3D" id="3.30.420.10">
    <property type="entry name" value="Ribonuclease H-like superfamily/Ribonuclease H"/>
    <property type="match status" value="1"/>
</dbReference>
<gene>
    <name evidence="22" type="ORF">Agabi119p4_5754</name>
</gene>
<dbReference type="InterPro" id="IPR001584">
    <property type="entry name" value="Integrase_cat-core"/>
</dbReference>
<evidence type="ECO:0000256" key="9">
    <source>
        <dbReference type="ARBA" id="ARBA00022801"/>
    </source>
</evidence>
<evidence type="ECO:0000259" key="19">
    <source>
        <dbReference type="PROSITE" id="PS50013"/>
    </source>
</evidence>
<evidence type="ECO:0008006" key="24">
    <source>
        <dbReference type="Google" id="ProtNLM"/>
    </source>
</evidence>
<dbReference type="Gene3D" id="1.10.340.70">
    <property type="match status" value="1"/>
</dbReference>
<dbReference type="GO" id="GO:0003964">
    <property type="term" value="F:RNA-directed DNA polymerase activity"/>
    <property type="evidence" value="ECO:0007669"/>
    <property type="project" value="UniProtKB-KW"/>
</dbReference>